<dbReference type="Proteomes" id="UP000596742">
    <property type="component" value="Unassembled WGS sequence"/>
</dbReference>
<evidence type="ECO:0000313" key="3">
    <source>
        <dbReference type="Proteomes" id="UP000596742"/>
    </source>
</evidence>
<feature type="domain" description="Myb/SANT-like DNA-binding" evidence="1">
    <location>
        <begin position="113"/>
        <end position="180"/>
    </location>
</feature>
<dbReference type="Pfam" id="PF13873">
    <property type="entry name" value="Myb_DNA-bind_5"/>
    <property type="match status" value="1"/>
</dbReference>
<dbReference type="Gene3D" id="1.10.10.60">
    <property type="entry name" value="Homeodomain-like"/>
    <property type="match status" value="1"/>
</dbReference>
<evidence type="ECO:0000259" key="1">
    <source>
        <dbReference type="Pfam" id="PF13873"/>
    </source>
</evidence>
<organism evidence="2 3">
    <name type="scientific">Mytilus galloprovincialis</name>
    <name type="common">Mediterranean mussel</name>
    <dbReference type="NCBI Taxonomy" id="29158"/>
    <lineage>
        <taxon>Eukaryota</taxon>
        <taxon>Metazoa</taxon>
        <taxon>Spiralia</taxon>
        <taxon>Lophotrochozoa</taxon>
        <taxon>Mollusca</taxon>
        <taxon>Bivalvia</taxon>
        <taxon>Autobranchia</taxon>
        <taxon>Pteriomorphia</taxon>
        <taxon>Mytilida</taxon>
        <taxon>Mytiloidea</taxon>
        <taxon>Mytilidae</taxon>
        <taxon>Mytilinae</taxon>
        <taxon>Mytilus</taxon>
    </lineage>
</organism>
<dbReference type="InterPro" id="IPR028002">
    <property type="entry name" value="Myb_DNA-bind_5"/>
</dbReference>
<sequence length="259" mass="29281">MRQYEEMWSFRKLDTMKKLGNSVSVTVSREVEYPSMRQYEKKWSIRQWDSMTRCGVSVIETWDSIKICVVSICWTVKRVVGPPSMKQYEEMWILRQWDSIKICGVSVSVPVRREINVLQDEVEKNYAVINDKFGSAVTNKRKTAVWGSISIMVSFLGVVHRSAKECKDKWANTKKEAKKIFSVKKRDYGKTGGGPQGKPVSVAVNRTTDLCKDSASFKGIGGVESCIIGLCHEVGINRSSLLEAVFHRKTLNGSHAGVM</sequence>
<dbReference type="EMBL" id="UYJE01004309">
    <property type="protein sequence ID" value="VDI27025.1"/>
    <property type="molecule type" value="Genomic_DNA"/>
</dbReference>
<dbReference type="PANTHER" id="PTHR23098:SF23">
    <property type="entry name" value="MYB-RELATED TRANSCRIPTION FACTOR, PARTNER OF PROFILIN-LIKE ISOFORM X2-RELATED"/>
    <property type="match status" value="1"/>
</dbReference>
<name>A0A8B6E026_MYTGA</name>
<evidence type="ECO:0000313" key="2">
    <source>
        <dbReference type="EMBL" id="VDI27025.1"/>
    </source>
</evidence>
<comment type="caution">
    <text evidence="2">The sequence shown here is derived from an EMBL/GenBank/DDBJ whole genome shotgun (WGS) entry which is preliminary data.</text>
</comment>
<dbReference type="GO" id="GO:0005634">
    <property type="term" value="C:nucleus"/>
    <property type="evidence" value="ECO:0007669"/>
    <property type="project" value="TreeGrafter"/>
</dbReference>
<dbReference type="AlphaFoldDB" id="A0A8B6E026"/>
<proteinExistence type="predicted"/>
<dbReference type="PANTHER" id="PTHR23098">
    <property type="entry name" value="AGAP001331-PA-RELATED"/>
    <property type="match status" value="1"/>
</dbReference>
<gene>
    <name evidence="2" type="ORF">MGAL_10B048974</name>
</gene>
<dbReference type="OrthoDB" id="10046272at2759"/>
<accession>A0A8B6E026</accession>
<protein>
    <recommendedName>
        <fullName evidence="1">Myb/SANT-like DNA-binding domain-containing protein</fullName>
    </recommendedName>
</protein>
<reference evidence="2" key="1">
    <citation type="submission" date="2018-11" db="EMBL/GenBank/DDBJ databases">
        <authorList>
            <person name="Alioto T."/>
            <person name="Alioto T."/>
        </authorList>
    </citation>
    <scope>NUCLEOTIDE SEQUENCE</scope>
</reference>
<keyword evidence="3" id="KW-1185">Reference proteome</keyword>